<comment type="caution">
    <text evidence="2">The sequence shown here is derived from an EMBL/GenBank/DDBJ whole genome shotgun (WGS) entry which is preliminary data.</text>
</comment>
<sequence length="219" mass="23894">MFFAFPFPLVLALSPVTPDHQSIEQMDVSVAAEVRRLESVLDPDSADALRSNQQAWERRVQALDDQLAILRTDKTDDSEELARIGSEVRQQRLSFLADIKAIPAPDLRGGWTDGTTDVLFDTNGKDRAKLVTITDDGKGKSAICVVNGAFKASPDGLTISPDQQGDQPVQLRRFGITLAIEAEQPSASGMPPYCQTGGALSGKYFRIEGAEDLLPWLLH</sequence>
<feature type="coiled-coil region" evidence="1">
    <location>
        <begin position="46"/>
        <end position="73"/>
    </location>
</feature>
<dbReference type="KEGG" id="ntd:EGO55_01785"/>
<dbReference type="AlphaFoldDB" id="U2YJ15"/>
<dbReference type="OrthoDB" id="7066062at2"/>
<evidence type="ECO:0008006" key="4">
    <source>
        <dbReference type="Google" id="ProtNLM"/>
    </source>
</evidence>
<dbReference type="Proteomes" id="UP000016568">
    <property type="component" value="Unassembled WGS sequence"/>
</dbReference>
<protein>
    <recommendedName>
        <fullName evidence="4">Lysozyme inhibitor LprI N-terminal domain-containing protein</fullName>
    </recommendedName>
</protein>
<gene>
    <name evidence="2" type="ORF">NT2_02_04480</name>
</gene>
<evidence type="ECO:0000313" key="3">
    <source>
        <dbReference type="Proteomes" id="UP000016568"/>
    </source>
</evidence>
<keyword evidence="1" id="KW-0175">Coiled coil</keyword>
<name>U2YJ15_9SPHN</name>
<evidence type="ECO:0000256" key="1">
    <source>
        <dbReference type="SAM" id="Coils"/>
    </source>
</evidence>
<evidence type="ECO:0000313" key="2">
    <source>
        <dbReference type="EMBL" id="GAD48365.1"/>
    </source>
</evidence>
<accession>U2YJ15</accession>
<proteinExistence type="predicted"/>
<dbReference type="RefSeq" id="WP_021689272.1">
    <property type="nucleotide sequence ID" value="NZ_BASZ01000002.1"/>
</dbReference>
<dbReference type="EMBL" id="BASZ01000002">
    <property type="protein sequence ID" value="GAD48365.1"/>
    <property type="molecule type" value="Genomic_DNA"/>
</dbReference>
<reference evidence="2 3" key="1">
    <citation type="submission" date="2013-09" db="EMBL/GenBank/DDBJ databases">
        <title>Whole genome shotgun sequence of Novosphingobium tardaugens NBRC 16725.</title>
        <authorList>
            <person name="Isaki S."/>
            <person name="Hosoyama A."/>
            <person name="Tsuchikane K."/>
            <person name="Katsumata H."/>
            <person name="Ando Y."/>
            <person name="Yamazaki S."/>
            <person name="Fujita N."/>
        </authorList>
    </citation>
    <scope>NUCLEOTIDE SEQUENCE [LARGE SCALE GENOMIC DNA]</scope>
    <source>
        <strain evidence="2 3">NBRC 16725</strain>
    </source>
</reference>
<keyword evidence="3" id="KW-1185">Reference proteome</keyword>
<organism evidence="2 3">
    <name type="scientific">Caenibius tardaugens NBRC 16725</name>
    <dbReference type="NCBI Taxonomy" id="1219035"/>
    <lineage>
        <taxon>Bacteria</taxon>
        <taxon>Pseudomonadati</taxon>
        <taxon>Pseudomonadota</taxon>
        <taxon>Alphaproteobacteria</taxon>
        <taxon>Sphingomonadales</taxon>
        <taxon>Erythrobacteraceae</taxon>
        <taxon>Caenibius</taxon>
    </lineage>
</organism>